<comment type="caution">
    <text evidence="1">The sequence shown here is derived from an EMBL/GenBank/DDBJ whole genome shotgun (WGS) entry which is preliminary data.</text>
</comment>
<evidence type="ECO:0000313" key="2">
    <source>
        <dbReference type="Proteomes" id="UP001500194"/>
    </source>
</evidence>
<reference evidence="1 2" key="1">
    <citation type="journal article" date="2019" name="Int. J. Syst. Evol. Microbiol.">
        <title>The Global Catalogue of Microorganisms (GCM) 10K type strain sequencing project: providing services to taxonomists for standard genome sequencing and annotation.</title>
        <authorList>
            <consortium name="The Broad Institute Genomics Platform"/>
            <consortium name="The Broad Institute Genome Sequencing Center for Infectious Disease"/>
            <person name="Wu L."/>
            <person name="Ma J."/>
        </authorList>
    </citation>
    <scope>NUCLEOTIDE SEQUENCE [LARGE SCALE GENOMIC DNA]</scope>
    <source>
        <strain evidence="1 2">JCM 16327</strain>
    </source>
</reference>
<sequence length="70" mass="7842">MAMPPNVTPWRRNVLTTSLRAGRDARSTPNNPTTVATARMTIAPATYDPYVRPIAEATDRKRDIDDINQM</sequence>
<dbReference type="Proteomes" id="UP001500194">
    <property type="component" value="Unassembled WGS sequence"/>
</dbReference>
<dbReference type="AlphaFoldDB" id="A0AAV3SX63"/>
<organism evidence="1 2">
    <name type="scientific">Salarchaeum japonicum</name>
    <dbReference type="NCBI Taxonomy" id="555573"/>
    <lineage>
        <taxon>Archaea</taxon>
        <taxon>Methanobacteriati</taxon>
        <taxon>Methanobacteriota</taxon>
        <taxon>Stenosarchaea group</taxon>
        <taxon>Halobacteria</taxon>
        <taxon>Halobacteriales</taxon>
        <taxon>Halobacteriaceae</taxon>
    </lineage>
</organism>
<evidence type="ECO:0000313" key="1">
    <source>
        <dbReference type="EMBL" id="GAA0642689.1"/>
    </source>
</evidence>
<gene>
    <name evidence="1" type="ORF">GCM10009019_00550</name>
</gene>
<name>A0AAV3SX63_9EURY</name>
<dbReference type="EMBL" id="BAAADU010000001">
    <property type="protein sequence ID" value="GAA0642689.1"/>
    <property type="molecule type" value="Genomic_DNA"/>
</dbReference>
<keyword evidence="2" id="KW-1185">Reference proteome</keyword>
<accession>A0AAV3SX63</accession>
<protein>
    <submittedName>
        <fullName evidence="1">Uncharacterized protein</fullName>
    </submittedName>
</protein>
<proteinExistence type="predicted"/>